<evidence type="ECO:0000256" key="1">
    <source>
        <dbReference type="SAM" id="MobiDB-lite"/>
    </source>
</evidence>
<keyword evidence="3" id="KW-1185">Reference proteome</keyword>
<dbReference type="Gene3D" id="1.25.10.10">
    <property type="entry name" value="Leucine-rich Repeat Variant"/>
    <property type="match status" value="1"/>
</dbReference>
<proteinExistence type="predicted"/>
<dbReference type="AlphaFoldDB" id="A0A2I0K4L9"/>
<evidence type="ECO:0000313" key="3">
    <source>
        <dbReference type="Proteomes" id="UP000233551"/>
    </source>
</evidence>
<dbReference type="Proteomes" id="UP000233551">
    <property type="component" value="Unassembled WGS sequence"/>
</dbReference>
<dbReference type="InterPro" id="IPR016024">
    <property type="entry name" value="ARM-type_fold"/>
</dbReference>
<dbReference type="SUPFAM" id="SSF48371">
    <property type="entry name" value="ARM repeat"/>
    <property type="match status" value="1"/>
</dbReference>
<evidence type="ECO:0008006" key="4">
    <source>
        <dbReference type="Google" id="ProtNLM"/>
    </source>
</evidence>
<dbReference type="EMBL" id="PGOL01000907">
    <property type="protein sequence ID" value="PKI63090.1"/>
    <property type="molecule type" value="Genomic_DNA"/>
</dbReference>
<sequence>MEEELELTRSKGANDRMAGGERLLELPRASGRSLSTSEMTLLIDCCLDLLRDANFRVSQGVIQALASVAVLSAEHLQLHFNALVPAVMERLGDSKQPVKDTSRRLLLTLMEGYVWTRISFRRGPHACTLIARLGSVHILGGHMTDTHETESPLPNQDPEVKGRLSLRDQKKSRSSGQGIGLSSSRLGYPDHVGRFTEWTGPMICVVLLVSGTREPTRAIPTLESFTC</sequence>
<organism evidence="2 3">
    <name type="scientific">Punica granatum</name>
    <name type="common">Pomegranate</name>
    <dbReference type="NCBI Taxonomy" id="22663"/>
    <lineage>
        <taxon>Eukaryota</taxon>
        <taxon>Viridiplantae</taxon>
        <taxon>Streptophyta</taxon>
        <taxon>Embryophyta</taxon>
        <taxon>Tracheophyta</taxon>
        <taxon>Spermatophyta</taxon>
        <taxon>Magnoliopsida</taxon>
        <taxon>eudicotyledons</taxon>
        <taxon>Gunneridae</taxon>
        <taxon>Pentapetalae</taxon>
        <taxon>rosids</taxon>
        <taxon>malvids</taxon>
        <taxon>Myrtales</taxon>
        <taxon>Lythraceae</taxon>
        <taxon>Punica</taxon>
    </lineage>
</organism>
<accession>A0A2I0K4L9</accession>
<feature type="compositionally biased region" description="Basic and acidic residues" evidence="1">
    <location>
        <begin position="158"/>
        <end position="171"/>
    </location>
</feature>
<dbReference type="STRING" id="22663.A0A2I0K4L9"/>
<evidence type="ECO:0000313" key="2">
    <source>
        <dbReference type="EMBL" id="PKI63090.1"/>
    </source>
</evidence>
<reference evidence="2 3" key="1">
    <citation type="submission" date="2017-11" db="EMBL/GenBank/DDBJ databases">
        <title>De-novo sequencing of pomegranate (Punica granatum L.) genome.</title>
        <authorList>
            <person name="Akparov Z."/>
            <person name="Amiraslanov A."/>
            <person name="Hajiyeva S."/>
            <person name="Abbasov M."/>
            <person name="Kaur K."/>
            <person name="Hamwieh A."/>
            <person name="Solovyev V."/>
            <person name="Salamov A."/>
            <person name="Braich B."/>
            <person name="Kosarev P."/>
            <person name="Mahmoud A."/>
            <person name="Hajiyev E."/>
            <person name="Babayeva S."/>
            <person name="Izzatullayeva V."/>
            <person name="Mammadov A."/>
            <person name="Mammadov A."/>
            <person name="Sharifova S."/>
            <person name="Ojaghi J."/>
            <person name="Eynullazada K."/>
            <person name="Bayramov B."/>
            <person name="Abdulazimova A."/>
            <person name="Shahmuradov I."/>
        </authorList>
    </citation>
    <scope>NUCLEOTIDE SEQUENCE [LARGE SCALE GENOMIC DNA]</scope>
    <source>
        <strain evidence="3">cv. AG2017</strain>
        <tissue evidence="2">Leaf</tissue>
    </source>
</reference>
<feature type="compositionally biased region" description="Polar residues" evidence="1">
    <location>
        <begin position="174"/>
        <end position="183"/>
    </location>
</feature>
<feature type="region of interest" description="Disordered" evidence="1">
    <location>
        <begin position="144"/>
        <end position="183"/>
    </location>
</feature>
<protein>
    <recommendedName>
        <fullName evidence="4">CLASP N-terminal domain-containing protein</fullName>
    </recommendedName>
</protein>
<comment type="caution">
    <text evidence="2">The sequence shown here is derived from an EMBL/GenBank/DDBJ whole genome shotgun (WGS) entry which is preliminary data.</text>
</comment>
<gene>
    <name evidence="2" type="ORF">CRG98_016541</name>
</gene>
<dbReference type="InterPro" id="IPR011989">
    <property type="entry name" value="ARM-like"/>
</dbReference>
<name>A0A2I0K4L9_PUNGR</name>